<dbReference type="InterPro" id="IPR050553">
    <property type="entry name" value="Thioredoxin_ResA/DsbE_sf"/>
</dbReference>
<accession>A0A164J7P5</accession>
<dbReference type="EMBL" id="LWGR01000016">
    <property type="protein sequence ID" value="KZM70125.1"/>
    <property type="molecule type" value="Genomic_DNA"/>
</dbReference>
<sequence>MFVSVILLIIRILLVVILIWSGLAKLADRMRSRRAMLDFGVPAPLARPFALLLPVLELVTAGLLIPAASAWFGALAAVALLLAFTTAVGYHVARGHTPSCHCFGHASTEPIGPTTIVRNLLLTGMAATIVLVGQHDAGGDLTGWLASETAVDIVQLGLTAVAVALLAFGCRLLMQLRDTLKPATESPRMAPAFALPDLTGATVTLDDLLARGQPVLLIFSDPACGSCAALEPDITRWRREYLDRLTITVISSGAPEADGQPVLVQREHEVSDAFGVHGTPCAVVVRPDLTMSAPVCGGEEIAKLAADSAIPLSPTPIVPVGETAPDFTLPDLSGRPTSLAEFRGRATLLLFWDPGCGFCADMLPALRERDAALDEPTLLVISTGDDTENRAMGLRAPILLDDTNTVGTGFGISGTPMAILVDSSGKIASEVAAGAAAVLELAGYARGSAEVTPSAH</sequence>
<proteinExistence type="predicted"/>
<comment type="caution">
    <text evidence="7">The sequence shown here is derived from an EMBL/GenBank/DDBJ whole genome shotgun (WGS) entry which is preliminary data.</text>
</comment>
<dbReference type="CDD" id="cd02966">
    <property type="entry name" value="TlpA_like_family"/>
    <property type="match status" value="2"/>
</dbReference>
<feature type="transmembrane region" description="Helical" evidence="5">
    <location>
        <begin position="114"/>
        <end position="133"/>
    </location>
</feature>
<dbReference type="GO" id="GO:0016209">
    <property type="term" value="F:antioxidant activity"/>
    <property type="evidence" value="ECO:0007669"/>
    <property type="project" value="InterPro"/>
</dbReference>
<dbReference type="Pfam" id="PF07291">
    <property type="entry name" value="MauE"/>
    <property type="match status" value="1"/>
</dbReference>
<dbReference type="InterPro" id="IPR009908">
    <property type="entry name" value="Methylamine_util_MauE"/>
</dbReference>
<keyword evidence="2 5" id="KW-0812">Transmembrane</keyword>
<dbReference type="GO" id="GO:0030416">
    <property type="term" value="P:methylamine metabolic process"/>
    <property type="evidence" value="ECO:0007669"/>
    <property type="project" value="InterPro"/>
</dbReference>
<keyword evidence="4 5" id="KW-0472">Membrane</keyword>
<evidence type="ECO:0000256" key="1">
    <source>
        <dbReference type="ARBA" id="ARBA00004141"/>
    </source>
</evidence>
<keyword evidence="3 5" id="KW-1133">Transmembrane helix</keyword>
<evidence type="ECO:0000259" key="6">
    <source>
        <dbReference type="PROSITE" id="PS51352"/>
    </source>
</evidence>
<evidence type="ECO:0000313" key="8">
    <source>
        <dbReference type="Proteomes" id="UP000076512"/>
    </source>
</evidence>
<dbReference type="AlphaFoldDB" id="A0A164J7P5"/>
<dbReference type="Gene3D" id="3.40.30.10">
    <property type="entry name" value="Glutaredoxin"/>
    <property type="match status" value="2"/>
</dbReference>
<dbReference type="InterPro" id="IPR036249">
    <property type="entry name" value="Thioredoxin-like_sf"/>
</dbReference>
<protein>
    <recommendedName>
        <fullName evidence="6">Thioredoxin domain-containing protein</fullName>
    </recommendedName>
</protein>
<evidence type="ECO:0000256" key="2">
    <source>
        <dbReference type="ARBA" id="ARBA00022692"/>
    </source>
</evidence>
<feature type="transmembrane region" description="Helical" evidence="5">
    <location>
        <begin position="6"/>
        <end position="24"/>
    </location>
</feature>
<dbReference type="GO" id="GO:0016020">
    <property type="term" value="C:membrane"/>
    <property type="evidence" value="ECO:0007669"/>
    <property type="project" value="UniProtKB-SubCell"/>
</dbReference>
<dbReference type="GO" id="GO:0016491">
    <property type="term" value="F:oxidoreductase activity"/>
    <property type="evidence" value="ECO:0007669"/>
    <property type="project" value="InterPro"/>
</dbReference>
<feature type="transmembrane region" description="Helical" evidence="5">
    <location>
        <begin position="153"/>
        <end position="174"/>
    </location>
</feature>
<feature type="domain" description="Thioredoxin" evidence="6">
    <location>
        <begin position="318"/>
        <end position="443"/>
    </location>
</feature>
<feature type="transmembrane region" description="Helical" evidence="5">
    <location>
        <begin position="45"/>
        <end position="65"/>
    </location>
</feature>
<evidence type="ECO:0000256" key="3">
    <source>
        <dbReference type="ARBA" id="ARBA00022989"/>
    </source>
</evidence>
<dbReference type="Pfam" id="PF13098">
    <property type="entry name" value="Thioredoxin_2"/>
    <property type="match status" value="1"/>
</dbReference>
<dbReference type="UniPathway" id="UPA00895"/>
<keyword evidence="8" id="KW-1185">Reference proteome</keyword>
<feature type="transmembrane region" description="Helical" evidence="5">
    <location>
        <begin position="71"/>
        <end position="93"/>
    </location>
</feature>
<evidence type="ECO:0000256" key="4">
    <source>
        <dbReference type="ARBA" id="ARBA00023136"/>
    </source>
</evidence>
<dbReference type="PANTHER" id="PTHR42852">
    <property type="entry name" value="THIOL:DISULFIDE INTERCHANGE PROTEIN DSBE"/>
    <property type="match status" value="1"/>
</dbReference>
<organism evidence="7 8">
    <name type="scientific">Nocardia terpenica</name>
    <dbReference type="NCBI Taxonomy" id="455432"/>
    <lineage>
        <taxon>Bacteria</taxon>
        <taxon>Bacillati</taxon>
        <taxon>Actinomycetota</taxon>
        <taxon>Actinomycetes</taxon>
        <taxon>Mycobacteriales</taxon>
        <taxon>Nocardiaceae</taxon>
        <taxon>Nocardia</taxon>
    </lineage>
</organism>
<evidence type="ECO:0000256" key="5">
    <source>
        <dbReference type="SAM" id="Phobius"/>
    </source>
</evidence>
<reference evidence="7 8" key="1">
    <citation type="submission" date="2016-04" db="EMBL/GenBank/DDBJ databases">
        <authorList>
            <person name="Evans L.H."/>
            <person name="Alamgir A."/>
            <person name="Owens N."/>
            <person name="Weber N.D."/>
            <person name="Virtaneva K."/>
            <person name="Barbian K."/>
            <person name="Babar A."/>
            <person name="Rosenke K."/>
        </authorList>
    </citation>
    <scope>NUCLEOTIDE SEQUENCE [LARGE SCALE GENOMIC DNA]</scope>
    <source>
        <strain evidence="7 8">IFM 0406</strain>
    </source>
</reference>
<dbReference type="Pfam" id="PF00578">
    <property type="entry name" value="AhpC-TSA"/>
    <property type="match status" value="1"/>
</dbReference>
<comment type="subcellular location">
    <subcellularLocation>
        <location evidence="1">Membrane</location>
        <topology evidence="1">Multi-pass membrane protein</topology>
    </subcellularLocation>
</comment>
<evidence type="ECO:0000313" key="7">
    <source>
        <dbReference type="EMBL" id="KZM70125.1"/>
    </source>
</evidence>
<feature type="domain" description="Thioredoxin" evidence="6">
    <location>
        <begin position="184"/>
        <end position="311"/>
    </location>
</feature>
<gene>
    <name evidence="7" type="ORF">AWN90_06040</name>
</gene>
<dbReference type="SUPFAM" id="SSF52833">
    <property type="entry name" value="Thioredoxin-like"/>
    <property type="match status" value="2"/>
</dbReference>
<name>A0A164J7P5_9NOCA</name>
<dbReference type="Proteomes" id="UP000076512">
    <property type="component" value="Unassembled WGS sequence"/>
</dbReference>
<dbReference type="STRING" id="455432.AWN90_06040"/>
<dbReference type="InterPro" id="IPR013766">
    <property type="entry name" value="Thioredoxin_domain"/>
</dbReference>
<dbReference type="PROSITE" id="PS51352">
    <property type="entry name" value="THIOREDOXIN_2"/>
    <property type="match status" value="2"/>
</dbReference>
<dbReference type="InterPro" id="IPR012336">
    <property type="entry name" value="Thioredoxin-like_fold"/>
</dbReference>
<dbReference type="InterPro" id="IPR000866">
    <property type="entry name" value="AhpC/TSA"/>
</dbReference>
<dbReference type="PANTHER" id="PTHR42852:SF17">
    <property type="entry name" value="THIOREDOXIN-LIKE PROTEIN HI_1115"/>
    <property type="match status" value="1"/>
</dbReference>